<dbReference type="SUPFAM" id="SSF55856">
    <property type="entry name" value="Cytochrome b5-like heme/steroid binding domain"/>
    <property type="match status" value="1"/>
</dbReference>
<dbReference type="Gene3D" id="3.10.120.10">
    <property type="entry name" value="Cytochrome b5-like heme/steroid binding domain"/>
    <property type="match status" value="1"/>
</dbReference>
<keyword evidence="6 8" id="KW-0472">Membrane</keyword>
<dbReference type="GO" id="GO:0046872">
    <property type="term" value="F:metal ion binding"/>
    <property type="evidence" value="ECO:0007669"/>
    <property type="project" value="UniProtKB-UniRule"/>
</dbReference>
<dbReference type="Gramene" id="Pp3c21_6830V3.2">
    <property type="protein sequence ID" value="Pp3c21_6830V3.2"/>
    <property type="gene ID" value="Pp3c21_6830"/>
</dbReference>
<dbReference type="PROSITE" id="PS00191">
    <property type="entry name" value="CYTOCHROME_B5_1"/>
    <property type="match status" value="1"/>
</dbReference>
<evidence type="ECO:0000259" key="9">
    <source>
        <dbReference type="PROSITE" id="PS50255"/>
    </source>
</evidence>
<name>A9RTL6_PHYPA</name>
<dbReference type="PANTHER" id="PTHR19359">
    <property type="entry name" value="CYTOCHROME B5"/>
    <property type="match status" value="1"/>
</dbReference>
<dbReference type="eggNOG" id="KOG0537">
    <property type="taxonomic scope" value="Eukaryota"/>
</dbReference>
<keyword evidence="2 8" id="KW-0349">Heme</keyword>
<dbReference type="InterPro" id="IPR036400">
    <property type="entry name" value="Cyt_B5-like_heme/steroid_sf"/>
</dbReference>
<dbReference type="GO" id="GO:0016020">
    <property type="term" value="C:membrane"/>
    <property type="evidence" value="ECO:0000318"/>
    <property type="project" value="GO_Central"/>
</dbReference>
<keyword evidence="8" id="KW-1133">Transmembrane helix</keyword>
<proteinExistence type="inferred from homology"/>
<evidence type="ECO:0000256" key="2">
    <source>
        <dbReference type="ARBA" id="ARBA00022617"/>
    </source>
</evidence>
<dbReference type="PaxDb" id="3218-PP1S27_368V6.1"/>
<evidence type="ECO:0000256" key="4">
    <source>
        <dbReference type="ARBA" id="ARBA00022723"/>
    </source>
</evidence>
<dbReference type="GeneID" id="112274528"/>
<dbReference type="EMBL" id="ABEU02000021">
    <property type="protein sequence ID" value="PNR31692.1"/>
    <property type="molecule type" value="Genomic_DNA"/>
</dbReference>
<feature type="domain" description="Cytochrome b5 heme-binding" evidence="9">
    <location>
        <begin position="8"/>
        <end position="84"/>
    </location>
</feature>
<dbReference type="GO" id="GO:0020037">
    <property type="term" value="F:heme binding"/>
    <property type="evidence" value="ECO:0000318"/>
    <property type="project" value="GO_Central"/>
</dbReference>
<dbReference type="FunFam" id="3.10.120.10:FF:000002">
    <property type="entry name" value="Cytochrome b5 type B"/>
    <property type="match status" value="1"/>
</dbReference>
<evidence type="ECO:0000313" key="11">
    <source>
        <dbReference type="EnsemblPlants" id="Pp3c21_6830V3.1"/>
    </source>
</evidence>
<keyword evidence="5 8" id="KW-0408">Iron</keyword>
<protein>
    <recommendedName>
        <fullName evidence="9">Cytochrome b5 heme-binding domain-containing protein</fullName>
    </recommendedName>
</protein>
<dbReference type="Proteomes" id="UP000006727">
    <property type="component" value="Chromosome 21"/>
</dbReference>
<gene>
    <name evidence="11" type="primary">LOC112274528</name>
    <name evidence="10" type="ORF">PHYPA_025814</name>
</gene>
<dbReference type="InterPro" id="IPR001199">
    <property type="entry name" value="Cyt_B5-like_heme/steroid-bd"/>
</dbReference>
<dbReference type="EnsemblPlants" id="Pp3c21_6830V3.1">
    <property type="protein sequence ID" value="Pp3c21_6830V3.1"/>
    <property type="gene ID" value="Pp3c21_6830"/>
</dbReference>
<dbReference type="PRINTS" id="PR00363">
    <property type="entry name" value="CYTOCHROMEB5"/>
</dbReference>
<dbReference type="PANTHER" id="PTHR19359:SF141">
    <property type="entry name" value="CYTOCHROME B5 HEME-BINDING DOMAIN-CONTAINING PROTEIN"/>
    <property type="match status" value="1"/>
</dbReference>
<dbReference type="InterPro" id="IPR018506">
    <property type="entry name" value="Cyt_B5_heme-BS"/>
</dbReference>
<reference evidence="10 12" key="1">
    <citation type="journal article" date="2008" name="Science">
        <title>The Physcomitrella genome reveals evolutionary insights into the conquest of land by plants.</title>
        <authorList>
            <person name="Rensing S."/>
            <person name="Lang D."/>
            <person name="Zimmer A."/>
            <person name="Terry A."/>
            <person name="Salamov A."/>
            <person name="Shapiro H."/>
            <person name="Nishiyama T."/>
            <person name="Perroud P.-F."/>
            <person name="Lindquist E."/>
            <person name="Kamisugi Y."/>
            <person name="Tanahashi T."/>
            <person name="Sakakibara K."/>
            <person name="Fujita T."/>
            <person name="Oishi K."/>
            <person name="Shin-I T."/>
            <person name="Kuroki Y."/>
            <person name="Toyoda A."/>
            <person name="Suzuki Y."/>
            <person name="Hashimoto A."/>
            <person name="Yamaguchi K."/>
            <person name="Sugano A."/>
            <person name="Kohara Y."/>
            <person name="Fujiyama A."/>
            <person name="Anterola A."/>
            <person name="Aoki S."/>
            <person name="Ashton N."/>
            <person name="Barbazuk W.B."/>
            <person name="Barker E."/>
            <person name="Bennetzen J."/>
            <person name="Bezanilla M."/>
            <person name="Blankenship R."/>
            <person name="Cho S.H."/>
            <person name="Dutcher S."/>
            <person name="Estelle M."/>
            <person name="Fawcett J.A."/>
            <person name="Gundlach H."/>
            <person name="Hanada K."/>
            <person name="Heyl A."/>
            <person name="Hicks K.A."/>
            <person name="Hugh J."/>
            <person name="Lohr M."/>
            <person name="Mayer K."/>
            <person name="Melkozernov A."/>
            <person name="Murata T."/>
            <person name="Nelson D."/>
            <person name="Pils B."/>
            <person name="Prigge M."/>
            <person name="Reiss B."/>
            <person name="Renner T."/>
            <person name="Rombauts S."/>
            <person name="Rushton P."/>
            <person name="Sanderfoot A."/>
            <person name="Schween G."/>
            <person name="Shiu S.-H."/>
            <person name="Stueber K."/>
            <person name="Theodoulou F.L."/>
            <person name="Tu H."/>
            <person name="Van de Peer Y."/>
            <person name="Verrier P.J."/>
            <person name="Waters E."/>
            <person name="Wood A."/>
            <person name="Yang L."/>
            <person name="Cove D."/>
            <person name="Cuming A."/>
            <person name="Hasebe M."/>
            <person name="Lucas S."/>
            <person name="Mishler D.B."/>
            <person name="Reski R."/>
            <person name="Grigoriev I."/>
            <person name="Quatrano R.S."/>
            <person name="Boore J.L."/>
        </authorList>
    </citation>
    <scope>NUCLEOTIDE SEQUENCE [LARGE SCALE GENOMIC DNA]</scope>
    <source>
        <strain evidence="11 12">cv. Gransden 2004</strain>
    </source>
</reference>
<dbReference type="STRING" id="3218.A9RTL6"/>
<organism evidence="10">
    <name type="scientific">Physcomitrium patens</name>
    <name type="common">Spreading-leaved earth moss</name>
    <name type="synonym">Physcomitrella patens</name>
    <dbReference type="NCBI Taxonomy" id="3218"/>
    <lineage>
        <taxon>Eukaryota</taxon>
        <taxon>Viridiplantae</taxon>
        <taxon>Streptophyta</taxon>
        <taxon>Embryophyta</taxon>
        <taxon>Bryophyta</taxon>
        <taxon>Bryophytina</taxon>
        <taxon>Bryopsida</taxon>
        <taxon>Funariidae</taxon>
        <taxon>Funariales</taxon>
        <taxon>Funariaceae</taxon>
        <taxon>Physcomitrium</taxon>
    </lineage>
</organism>
<keyword evidence="3 8" id="KW-0812">Transmembrane</keyword>
<dbReference type="InterPro" id="IPR050668">
    <property type="entry name" value="Cytochrome_b5"/>
</dbReference>
<evidence type="ECO:0000256" key="1">
    <source>
        <dbReference type="ARBA" id="ARBA00004370"/>
    </source>
</evidence>
<keyword evidence="12" id="KW-1185">Reference proteome</keyword>
<evidence type="ECO:0000256" key="6">
    <source>
        <dbReference type="ARBA" id="ARBA00023136"/>
    </source>
</evidence>
<accession>A9RTL6</accession>
<evidence type="ECO:0000256" key="3">
    <source>
        <dbReference type="ARBA" id="ARBA00022692"/>
    </source>
</evidence>
<dbReference type="HOGENOM" id="CLU_102602_3_0_1"/>
<comment type="subcellular location">
    <subcellularLocation>
        <location evidence="1">Membrane</location>
    </subcellularLocation>
</comment>
<dbReference type="Gramene" id="Pp3c21_6830V3.1">
    <property type="protein sequence ID" value="Pp3c21_6830V3.1"/>
    <property type="gene ID" value="Pp3c21_6830"/>
</dbReference>
<evidence type="ECO:0000256" key="7">
    <source>
        <dbReference type="ARBA" id="ARBA00038168"/>
    </source>
</evidence>
<evidence type="ECO:0000313" key="10">
    <source>
        <dbReference type="EMBL" id="PNR31692.1"/>
    </source>
</evidence>
<dbReference type="EnsemblPlants" id="Pp3c21_6830V3.2">
    <property type="protein sequence ID" value="Pp3c21_6830V3.2"/>
    <property type="gene ID" value="Pp3c21_6830"/>
</dbReference>
<evidence type="ECO:0000313" key="12">
    <source>
        <dbReference type="Proteomes" id="UP000006727"/>
    </source>
</evidence>
<dbReference type="PROSITE" id="PS50255">
    <property type="entry name" value="CYTOCHROME_B5_2"/>
    <property type="match status" value="1"/>
</dbReference>
<feature type="transmembrane region" description="Helical" evidence="8">
    <location>
        <begin position="110"/>
        <end position="130"/>
    </location>
</feature>
<reference evidence="11" key="3">
    <citation type="submission" date="2020-12" db="UniProtKB">
        <authorList>
            <consortium name="EnsemblPlants"/>
        </authorList>
    </citation>
    <scope>IDENTIFICATION</scope>
</reference>
<dbReference type="AlphaFoldDB" id="A9RTL6"/>
<dbReference type="SMART" id="SM01117">
    <property type="entry name" value="Cyt-b5"/>
    <property type="match status" value="1"/>
</dbReference>
<reference evidence="10 12" key="2">
    <citation type="journal article" date="2018" name="Plant J.">
        <title>The Physcomitrella patens chromosome-scale assembly reveals moss genome structure and evolution.</title>
        <authorList>
            <person name="Lang D."/>
            <person name="Ullrich K.K."/>
            <person name="Murat F."/>
            <person name="Fuchs J."/>
            <person name="Jenkins J."/>
            <person name="Haas F.B."/>
            <person name="Piednoel M."/>
            <person name="Gundlach H."/>
            <person name="Van Bel M."/>
            <person name="Meyberg R."/>
            <person name="Vives C."/>
            <person name="Morata J."/>
            <person name="Symeonidi A."/>
            <person name="Hiss M."/>
            <person name="Muchero W."/>
            <person name="Kamisugi Y."/>
            <person name="Saleh O."/>
            <person name="Blanc G."/>
            <person name="Decker E.L."/>
            <person name="van Gessel N."/>
            <person name="Grimwood J."/>
            <person name="Hayes R.D."/>
            <person name="Graham S.W."/>
            <person name="Gunter L.E."/>
            <person name="McDaniel S.F."/>
            <person name="Hoernstein S.N.W."/>
            <person name="Larsson A."/>
            <person name="Li F.W."/>
            <person name="Perroud P.F."/>
            <person name="Phillips J."/>
            <person name="Ranjan P."/>
            <person name="Rokshar D.S."/>
            <person name="Rothfels C.J."/>
            <person name="Schneider L."/>
            <person name="Shu S."/>
            <person name="Stevenson D.W."/>
            <person name="Thummler F."/>
            <person name="Tillich M."/>
            <person name="Villarreal Aguilar J.C."/>
            <person name="Widiez T."/>
            <person name="Wong G.K."/>
            <person name="Wymore A."/>
            <person name="Zhang Y."/>
            <person name="Zimmer A.D."/>
            <person name="Quatrano R.S."/>
            <person name="Mayer K.F.X."/>
            <person name="Goodstein D."/>
            <person name="Casacuberta J.M."/>
            <person name="Vandepoele K."/>
            <person name="Reski R."/>
            <person name="Cuming A.C."/>
            <person name="Tuskan G.A."/>
            <person name="Maumus F."/>
            <person name="Salse J."/>
            <person name="Schmutz J."/>
            <person name="Rensing S.A."/>
        </authorList>
    </citation>
    <scope>NUCLEOTIDE SEQUENCE [LARGE SCALE GENOMIC DNA]</scope>
    <source>
        <strain evidence="11 12">cv. Gransden 2004</strain>
    </source>
</reference>
<keyword evidence="4 8" id="KW-0479">Metal-binding</keyword>
<dbReference type="RefSeq" id="XP_024359923.1">
    <property type="nucleotide sequence ID" value="XM_024504155.2"/>
</dbReference>
<dbReference type="OrthoDB" id="260519at2759"/>
<sequence>MASNEAKEVVFSAEEVQRHVSPGDCWIIVRGKVYDISTFMDDHPGGDDVLLQAAGRDATEEFDNVGHSKAAIAQMETFHVGECPEVLKKNLATEEGVESETRKSTYKIGIWSKIFEFMVPALLLGVAFALRNFGKNSDFVQNDACMLKQE</sequence>
<evidence type="ECO:0000256" key="5">
    <source>
        <dbReference type="ARBA" id="ARBA00023004"/>
    </source>
</evidence>
<dbReference type="Pfam" id="PF00173">
    <property type="entry name" value="Cyt-b5"/>
    <property type="match status" value="1"/>
</dbReference>
<evidence type="ECO:0000256" key="8">
    <source>
        <dbReference type="RuleBase" id="RU362121"/>
    </source>
</evidence>
<comment type="similarity">
    <text evidence="7 8">Belongs to the cytochrome b5 family.</text>
</comment>